<feature type="region of interest" description="Disordered" evidence="1">
    <location>
        <begin position="1"/>
        <end position="31"/>
    </location>
</feature>
<accession>A0A8S5UFC2</accession>
<proteinExistence type="predicted"/>
<dbReference type="EMBL" id="BK016080">
    <property type="protein sequence ID" value="DAF93132.1"/>
    <property type="molecule type" value="Genomic_DNA"/>
</dbReference>
<protein>
    <submittedName>
        <fullName evidence="2">Uncharacterized protein</fullName>
    </submittedName>
</protein>
<evidence type="ECO:0000256" key="1">
    <source>
        <dbReference type="SAM" id="MobiDB-lite"/>
    </source>
</evidence>
<name>A0A8S5UFC2_9CAUD</name>
<sequence length="141" mass="15895">MALVEMTPEELGFKPAPKEDDPMLHPEKEDDADRALDVFDKVIIPKKIAEAKKFNEIMEETDGNISKQEMNELLGYGYANVLLGDKPIPLNTKPMERVIKARNKNKEKIAAETKQSADEIDNILGSVKTGFEDDFDDEDDL</sequence>
<organism evidence="2">
    <name type="scientific">Myoviridae sp. ctcyQ27</name>
    <dbReference type="NCBI Taxonomy" id="2825139"/>
    <lineage>
        <taxon>Viruses</taxon>
        <taxon>Duplodnaviria</taxon>
        <taxon>Heunggongvirae</taxon>
        <taxon>Uroviricota</taxon>
        <taxon>Caudoviricetes</taxon>
    </lineage>
</organism>
<evidence type="ECO:0000313" key="2">
    <source>
        <dbReference type="EMBL" id="DAF93132.1"/>
    </source>
</evidence>
<reference evidence="2" key="1">
    <citation type="journal article" date="2021" name="Proc. Natl. Acad. Sci. U.S.A.">
        <title>A Catalog of Tens of Thousands of Viruses from Human Metagenomes Reveals Hidden Associations with Chronic Diseases.</title>
        <authorList>
            <person name="Tisza M.J."/>
            <person name="Buck C.B."/>
        </authorList>
    </citation>
    <scope>NUCLEOTIDE SEQUENCE</scope>
    <source>
        <strain evidence="2">CtcyQ27</strain>
    </source>
</reference>
<feature type="compositionally biased region" description="Basic and acidic residues" evidence="1">
    <location>
        <begin position="16"/>
        <end position="31"/>
    </location>
</feature>